<comment type="caution">
    <text evidence="1">The sequence shown here is derived from an EMBL/GenBank/DDBJ whole genome shotgun (WGS) entry which is preliminary data.</text>
</comment>
<reference evidence="2" key="1">
    <citation type="journal article" date="2023" name="Nat. Plants">
        <title>Single-cell RNA sequencing provides a high-resolution roadmap for understanding the multicellular compartmentation of specialized metabolism.</title>
        <authorList>
            <person name="Sun S."/>
            <person name="Shen X."/>
            <person name="Li Y."/>
            <person name="Li Y."/>
            <person name="Wang S."/>
            <person name="Li R."/>
            <person name="Zhang H."/>
            <person name="Shen G."/>
            <person name="Guo B."/>
            <person name="Wei J."/>
            <person name="Xu J."/>
            <person name="St-Pierre B."/>
            <person name="Chen S."/>
            <person name="Sun C."/>
        </authorList>
    </citation>
    <scope>NUCLEOTIDE SEQUENCE [LARGE SCALE GENOMIC DNA]</scope>
</reference>
<name>A0ACC0AAW4_CATRO</name>
<dbReference type="Proteomes" id="UP001060085">
    <property type="component" value="Linkage Group LG06"/>
</dbReference>
<keyword evidence="2" id="KW-1185">Reference proteome</keyword>
<gene>
    <name evidence="1" type="ORF">M9H77_26122</name>
</gene>
<organism evidence="1 2">
    <name type="scientific">Catharanthus roseus</name>
    <name type="common">Madagascar periwinkle</name>
    <name type="synonym">Vinca rosea</name>
    <dbReference type="NCBI Taxonomy" id="4058"/>
    <lineage>
        <taxon>Eukaryota</taxon>
        <taxon>Viridiplantae</taxon>
        <taxon>Streptophyta</taxon>
        <taxon>Embryophyta</taxon>
        <taxon>Tracheophyta</taxon>
        <taxon>Spermatophyta</taxon>
        <taxon>Magnoliopsida</taxon>
        <taxon>eudicotyledons</taxon>
        <taxon>Gunneridae</taxon>
        <taxon>Pentapetalae</taxon>
        <taxon>asterids</taxon>
        <taxon>lamiids</taxon>
        <taxon>Gentianales</taxon>
        <taxon>Apocynaceae</taxon>
        <taxon>Rauvolfioideae</taxon>
        <taxon>Vinceae</taxon>
        <taxon>Catharanthinae</taxon>
        <taxon>Catharanthus</taxon>
    </lineage>
</organism>
<evidence type="ECO:0000313" key="1">
    <source>
        <dbReference type="EMBL" id="KAI5657329.1"/>
    </source>
</evidence>
<evidence type="ECO:0000313" key="2">
    <source>
        <dbReference type="Proteomes" id="UP001060085"/>
    </source>
</evidence>
<dbReference type="EMBL" id="CM044706">
    <property type="protein sequence ID" value="KAI5657329.1"/>
    <property type="molecule type" value="Genomic_DNA"/>
</dbReference>
<proteinExistence type="predicted"/>
<accession>A0ACC0AAW4</accession>
<sequence length="271" mass="29042">MNLYCEDQSSLDIVQDYSGLIGQFSGNIGDCSGYLGSGSAAGVSQSLVLDSEKGELVKASGRVGKKGEGSSEAKSVAALKSHSEAERRRRERINAHLAALRGLVPSNEKMDKATLLAEVINQVKELKKTARQVSDSVFVPLDSDEVKVEQDNENAEDGTAGSFRASICCEYRPGLLSDLKRALDSLQVNVVRSELSTLEGRMKNVFFFTAGERGEIGNAADTGAYLVSSVHQALSAILDKAAASAEYSPKTLIFPSKRRRVCYFDASSSSS</sequence>
<protein>
    <submittedName>
        <fullName evidence="1">Uncharacterized protein</fullName>
    </submittedName>
</protein>